<dbReference type="Pfam" id="PF01585">
    <property type="entry name" value="G-patch"/>
    <property type="match status" value="1"/>
</dbReference>
<dbReference type="InterPro" id="IPR045211">
    <property type="entry name" value="TFP11/STIP/Ntr1"/>
</dbReference>
<gene>
    <name evidence="4" type="ORF">RND71_017857</name>
</gene>
<comment type="caution">
    <text evidence="4">The sequence shown here is derived from an EMBL/GenBank/DDBJ whole genome shotgun (WGS) entry which is preliminary data.</text>
</comment>
<dbReference type="GO" id="GO:0000390">
    <property type="term" value="P:spliceosomal complex disassembly"/>
    <property type="evidence" value="ECO:0007669"/>
    <property type="project" value="InterPro"/>
</dbReference>
<dbReference type="PANTHER" id="PTHR23329:SF1">
    <property type="entry name" value="TUFTELIN-INTERACTING PROTEIN 11"/>
    <property type="match status" value="1"/>
</dbReference>
<proteinExistence type="inferred from homology"/>
<dbReference type="Proteomes" id="UP001291623">
    <property type="component" value="Unassembled WGS sequence"/>
</dbReference>
<feature type="domain" description="G-patch" evidence="3">
    <location>
        <begin position="1"/>
        <end position="36"/>
    </location>
</feature>
<comment type="similarity">
    <text evidence="1">Belongs to the TFP11/STIP family.</text>
</comment>
<sequence length="616" mass="71560">MGYKGGGLGKSEQGIVVPIEAKLRPKKNMGVGFNEYKEISLPALHDESEETPLSNCPDQPVEGRKRKKLWSKQFERIKKVHITAEELLSKKQDQGFEVVQMVFDMRGSQVRILTNLENLNSVEKEKDSYVPMPELQHNIRLIIDLVELDIQKIDNDLRNEREVVVLFQMEKEKLKALAAFQKEQLSNIEEIVSVLDQIDNESTFGTLTLDSLAQSFADLKQQYPEEYNLCNLSCIACSYVLPLIVLFFQGWNLLQTPTHGLEEVSLWKNLLQVDDILASLMLHPFILIYSWKLCSLLPYWKTLSCPSYLLLWTPGIHIEKQFPSIPGFIHGYPSWVRSWRASISLYVVDWKVCYVLGIQAICLHTTYCLLGRLFDPISWEKLMVSFIVPKLKTIMKDFQLNPAIQHVDQFYWVRTWATAAPIHHMIRVMDIFFSKWQEFLYHWLHSSPNFEVVTEWYLGWKELLPHELLENEHVQYRLSLVLCMMNQAVEGLEVVQPGVSENISYLGVLEQRQIENQEKAAAQAQGRPSVRMDGTGGALERLKDIIETHAQQNHVLFKPKPGRMQDGHQIYGFGHMACCKVDYYKFDEIFQYVLYFIFNPPILQQKPYEFLIPVRN</sequence>
<protein>
    <recommendedName>
        <fullName evidence="3">G-patch domain-containing protein</fullName>
    </recommendedName>
</protein>
<reference evidence="4" key="1">
    <citation type="submission" date="2023-12" db="EMBL/GenBank/DDBJ databases">
        <title>Genome assembly of Anisodus tanguticus.</title>
        <authorList>
            <person name="Wang Y.-J."/>
        </authorList>
    </citation>
    <scope>NUCLEOTIDE SEQUENCE</scope>
    <source>
        <strain evidence="4">KB-2021</strain>
        <tissue evidence="4">Leaf</tissue>
    </source>
</reference>
<dbReference type="EMBL" id="JAVYJV010000009">
    <property type="protein sequence ID" value="KAK4362616.1"/>
    <property type="molecule type" value="Genomic_DNA"/>
</dbReference>
<organism evidence="4 5">
    <name type="scientific">Anisodus tanguticus</name>
    <dbReference type="NCBI Taxonomy" id="243964"/>
    <lineage>
        <taxon>Eukaryota</taxon>
        <taxon>Viridiplantae</taxon>
        <taxon>Streptophyta</taxon>
        <taxon>Embryophyta</taxon>
        <taxon>Tracheophyta</taxon>
        <taxon>Spermatophyta</taxon>
        <taxon>Magnoliopsida</taxon>
        <taxon>eudicotyledons</taxon>
        <taxon>Gunneridae</taxon>
        <taxon>Pentapetalae</taxon>
        <taxon>asterids</taxon>
        <taxon>lamiids</taxon>
        <taxon>Solanales</taxon>
        <taxon>Solanaceae</taxon>
        <taxon>Solanoideae</taxon>
        <taxon>Hyoscyameae</taxon>
        <taxon>Anisodus</taxon>
    </lineage>
</organism>
<accession>A0AAE1S4Y9</accession>
<feature type="region of interest" description="Disordered" evidence="2">
    <location>
        <begin position="44"/>
        <end position="64"/>
    </location>
</feature>
<dbReference type="Pfam" id="PF07842">
    <property type="entry name" value="GCFC"/>
    <property type="match status" value="2"/>
</dbReference>
<dbReference type="InterPro" id="IPR000467">
    <property type="entry name" value="G_patch_dom"/>
</dbReference>
<keyword evidence="5" id="KW-1185">Reference proteome</keyword>
<evidence type="ECO:0000256" key="1">
    <source>
        <dbReference type="ARBA" id="ARBA00010900"/>
    </source>
</evidence>
<dbReference type="PANTHER" id="PTHR23329">
    <property type="entry name" value="TUFTELIN-INTERACTING PROTEIN 11-RELATED"/>
    <property type="match status" value="1"/>
</dbReference>
<evidence type="ECO:0000313" key="5">
    <source>
        <dbReference type="Proteomes" id="UP001291623"/>
    </source>
</evidence>
<name>A0AAE1S4Y9_9SOLA</name>
<dbReference type="GO" id="GO:0003676">
    <property type="term" value="F:nucleic acid binding"/>
    <property type="evidence" value="ECO:0007669"/>
    <property type="project" value="InterPro"/>
</dbReference>
<evidence type="ECO:0000259" key="3">
    <source>
        <dbReference type="PROSITE" id="PS50174"/>
    </source>
</evidence>
<dbReference type="PROSITE" id="PS50174">
    <property type="entry name" value="G_PATCH"/>
    <property type="match status" value="1"/>
</dbReference>
<evidence type="ECO:0000313" key="4">
    <source>
        <dbReference type="EMBL" id="KAK4362616.1"/>
    </source>
</evidence>
<dbReference type="AlphaFoldDB" id="A0AAE1S4Y9"/>
<dbReference type="GO" id="GO:0071008">
    <property type="term" value="C:U2-type post-mRNA release spliceosomal complex"/>
    <property type="evidence" value="ECO:0007669"/>
    <property type="project" value="TreeGrafter"/>
</dbReference>
<dbReference type="InterPro" id="IPR022783">
    <property type="entry name" value="GCFC_dom"/>
</dbReference>
<dbReference type="SMART" id="SM00443">
    <property type="entry name" value="G_patch"/>
    <property type="match status" value="1"/>
</dbReference>
<evidence type="ECO:0000256" key="2">
    <source>
        <dbReference type="SAM" id="MobiDB-lite"/>
    </source>
</evidence>